<sequence length="182" mass="20065">MSEAQCARDSGGNLKDASEIEFYNSESDDKSIPGAPSDKLTKSLTVEHADEDGNPQMKCVPARWGGEAQEEPQANIIKSLELGKEIAGTRVIFPGNLNFNIPRHMAIKTRISNENGGRYGCRHLPDVPALIFIFKEREHSSENMARVHIPSDDHLAFKFAGIVFDAAAARIRCIPHTAHLPF</sequence>
<dbReference type="AlphaFoldDB" id="A0AAD7K2G7"/>
<evidence type="ECO:0000313" key="2">
    <source>
        <dbReference type="EMBL" id="KAJ7776851.1"/>
    </source>
</evidence>
<protein>
    <submittedName>
        <fullName evidence="2">Uncharacterized protein</fullName>
    </submittedName>
</protein>
<dbReference type="EMBL" id="JARJLG010000011">
    <property type="protein sequence ID" value="KAJ7776851.1"/>
    <property type="molecule type" value="Genomic_DNA"/>
</dbReference>
<name>A0AAD7K2G7_9AGAR</name>
<feature type="region of interest" description="Disordered" evidence="1">
    <location>
        <begin position="1"/>
        <end position="56"/>
    </location>
</feature>
<dbReference type="Proteomes" id="UP001215280">
    <property type="component" value="Unassembled WGS sequence"/>
</dbReference>
<evidence type="ECO:0000256" key="1">
    <source>
        <dbReference type="SAM" id="MobiDB-lite"/>
    </source>
</evidence>
<accession>A0AAD7K2G7</accession>
<proteinExistence type="predicted"/>
<organism evidence="2 3">
    <name type="scientific">Mycena maculata</name>
    <dbReference type="NCBI Taxonomy" id="230809"/>
    <lineage>
        <taxon>Eukaryota</taxon>
        <taxon>Fungi</taxon>
        <taxon>Dikarya</taxon>
        <taxon>Basidiomycota</taxon>
        <taxon>Agaricomycotina</taxon>
        <taxon>Agaricomycetes</taxon>
        <taxon>Agaricomycetidae</taxon>
        <taxon>Agaricales</taxon>
        <taxon>Marasmiineae</taxon>
        <taxon>Mycenaceae</taxon>
        <taxon>Mycena</taxon>
    </lineage>
</organism>
<evidence type="ECO:0000313" key="3">
    <source>
        <dbReference type="Proteomes" id="UP001215280"/>
    </source>
</evidence>
<feature type="compositionally biased region" description="Basic and acidic residues" evidence="1">
    <location>
        <begin position="39"/>
        <end position="48"/>
    </location>
</feature>
<gene>
    <name evidence="2" type="ORF">DFH07DRAFT_766554</name>
</gene>
<comment type="caution">
    <text evidence="2">The sequence shown here is derived from an EMBL/GenBank/DDBJ whole genome shotgun (WGS) entry which is preliminary data.</text>
</comment>
<keyword evidence="3" id="KW-1185">Reference proteome</keyword>
<reference evidence="2" key="1">
    <citation type="submission" date="2023-03" db="EMBL/GenBank/DDBJ databases">
        <title>Massive genome expansion in bonnet fungi (Mycena s.s.) driven by repeated elements and novel gene families across ecological guilds.</title>
        <authorList>
            <consortium name="Lawrence Berkeley National Laboratory"/>
            <person name="Harder C.B."/>
            <person name="Miyauchi S."/>
            <person name="Viragh M."/>
            <person name="Kuo A."/>
            <person name="Thoen E."/>
            <person name="Andreopoulos B."/>
            <person name="Lu D."/>
            <person name="Skrede I."/>
            <person name="Drula E."/>
            <person name="Henrissat B."/>
            <person name="Morin E."/>
            <person name="Kohler A."/>
            <person name="Barry K."/>
            <person name="LaButti K."/>
            <person name="Morin E."/>
            <person name="Salamov A."/>
            <person name="Lipzen A."/>
            <person name="Mereny Z."/>
            <person name="Hegedus B."/>
            <person name="Baldrian P."/>
            <person name="Stursova M."/>
            <person name="Weitz H."/>
            <person name="Taylor A."/>
            <person name="Grigoriev I.V."/>
            <person name="Nagy L.G."/>
            <person name="Martin F."/>
            <person name="Kauserud H."/>
        </authorList>
    </citation>
    <scope>NUCLEOTIDE SEQUENCE</scope>
    <source>
        <strain evidence="2">CBHHK188m</strain>
    </source>
</reference>